<reference evidence="1" key="1">
    <citation type="submission" date="2022-03" db="EMBL/GenBank/DDBJ databases">
        <authorList>
            <person name="Martin C."/>
        </authorList>
    </citation>
    <scope>NUCLEOTIDE SEQUENCE</scope>
</reference>
<dbReference type="Proteomes" id="UP000749559">
    <property type="component" value="Unassembled WGS sequence"/>
</dbReference>
<proteinExistence type="predicted"/>
<feature type="non-terminal residue" evidence="1">
    <location>
        <position position="162"/>
    </location>
</feature>
<name>A0A8J1U140_OWEFU</name>
<evidence type="ECO:0000313" key="2">
    <source>
        <dbReference type="Proteomes" id="UP000749559"/>
    </source>
</evidence>
<keyword evidence="2" id="KW-1185">Reference proteome</keyword>
<comment type="caution">
    <text evidence="1">The sequence shown here is derived from an EMBL/GenBank/DDBJ whole genome shotgun (WGS) entry which is preliminary data.</text>
</comment>
<dbReference type="EMBL" id="CAIIXF020000006">
    <property type="protein sequence ID" value="CAH1786933.1"/>
    <property type="molecule type" value="Genomic_DNA"/>
</dbReference>
<gene>
    <name evidence="1" type="ORF">OFUS_LOCUS12732</name>
</gene>
<dbReference type="AlphaFoldDB" id="A0A8J1U140"/>
<organism evidence="1 2">
    <name type="scientific">Owenia fusiformis</name>
    <name type="common">Polychaete worm</name>
    <dbReference type="NCBI Taxonomy" id="6347"/>
    <lineage>
        <taxon>Eukaryota</taxon>
        <taxon>Metazoa</taxon>
        <taxon>Spiralia</taxon>
        <taxon>Lophotrochozoa</taxon>
        <taxon>Annelida</taxon>
        <taxon>Polychaeta</taxon>
        <taxon>Sedentaria</taxon>
        <taxon>Canalipalpata</taxon>
        <taxon>Sabellida</taxon>
        <taxon>Oweniida</taxon>
        <taxon>Oweniidae</taxon>
        <taxon>Owenia</taxon>
    </lineage>
</organism>
<evidence type="ECO:0000313" key="1">
    <source>
        <dbReference type="EMBL" id="CAH1786933.1"/>
    </source>
</evidence>
<accession>A0A8J1U140</accession>
<protein>
    <submittedName>
        <fullName evidence="1">Uncharacterized protein</fullName>
    </submittedName>
</protein>
<sequence length="162" mass="19161">AYQYVSVPILPSGKPSNERKPWADRGPQNDTYVHRSASFQPCNGKQYMSFDIHPDWMSERMHNSKTEIKNFKTYWPWEHRNTRHLANRQKPKDQSYFLINPQWNSENVGRPVPPRKQYEKFQWPATTKDPDVSGVKFPSIIECNKPINYNITARAYKLGQVY</sequence>